<dbReference type="InterPro" id="IPR009003">
    <property type="entry name" value="Peptidase_S1_PA"/>
</dbReference>
<dbReference type="AlphaFoldDB" id="A0A098YAY5"/>
<dbReference type="Proteomes" id="UP000029713">
    <property type="component" value="Unassembled WGS sequence"/>
</dbReference>
<sequence length="326" mass="33614">MLPDNARELKARLSKRLSEVPPSSVAASSVDGPSRWSGVALGLTPVARGQVHLAIRLIEQADADVVLGGLDAGARDEVDVRVIGPVRPLTSPTPDELRRRGRPLRPGASVGHRDVTAGTLGGFVRRRGTEELLVLSNNHVLANSDAGVTGDPVFQPGVADGGLDTDRIGSLAAFIRFRLEPGNLVDAAVAALDPGMTTNPAGYPGGPLSAVVAAADDTDPDELVEKVGRTTGHTRGRITAVEVDGVGVQFDDAVHTFDDQVEIEGVSGGFSAGGDSGSVIWRSRDRAPLGLLFAGSTTGGSAGGGVTFANPLATVLRELDVEWFAG</sequence>
<reference evidence="2 3" key="1">
    <citation type="submission" date="2014-07" db="EMBL/GenBank/DDBJ databases">
        <title>Biosystematic studies on Modestobacter strains isolated from extreme hyper-arid desert soil and from historic building.</title>
        <authorList>
            <person name="Bukarasam K."/>
            <person name="Bull A."/>
            <person name="Girard G."/>
            <person name="van Wezel G."/>
            <person name="Goodfellow M."/>
        </authorList>
    </citation>
    <scope>NUCLEOTIDE SEQUENCE [LARGE SCALE GENOMIC DNA]</scope>
    <source>
        <strain evidence="2 3">KNN45-2b</strain>
    </source>
</reference>
<feature type="region of interest" description="Disordered" evidence="1">
    <location>
        <begin position="85"/>
        <end position="112"/>
    </location>
</feature>
<evidence type="ECO:0000313" key="3">
    <source>
        <dbReference type="Proteomes" id="UP000029713"/>
    </source>
</evidence>
<dbReference type="RefSeq" id="WP_036334264.1">
    <property type="nucleotide sequence ID" value="NZ_JPMX01000019.1"/>
</dbReference>
<evidence type="ECO:0008006" key="4">
    <source>
        <dbReference type="Google" id="ProtNLM"/>
    </source>
</evidence>
<protein>
    <recommendedName>
        <fullName evidence="4">Serine protease</fullName>
    </recommendedName>
</protein>
<organism evidence="2 3">
    <name type="scientific">Modestobacter caceresii</name>
    <dbReference type="NCBI Taxonomy" id="1522368"/>
    <lineage>
        <taxon>Bacteria</taxon>
        <taxon>Bacillati</taxon>
        <taxon>Actinomycetota</taxon>
        <taxon>Actinomycetes</taxon>
        <taxon>Geodermatophilales</taxon>
        <taxon>Geodermatophilaceae</taxon>
        <taxon>Modestobacter</taxon>
    </lineage>
</organism>
<gene>
    <name evidence="2" type="ORF">IN07_05820</name>
</gene>
<name>A0A098YAY5_9ACTN</name>
<dbReference type="SUPFAM" id="SSF50494">
    <property type="entry name" value="Trypsin-like serine proteases"/>
    <property type="match status" value="1"/>
</dbReference>
<proteinExistence type="predicted"/>
<accession>A0A098YAY5</accession>
<evidence type="ECO:0000256" key="1">
    <source>
        <dbReference type="SAM" id="MobiDB-lite"/>
    </source>
</evidence>
<dbReference type="InterPro" id="IPR043504">
    <property type="entry name" value="Peptidase_S1_PA_chymotrypsin"/>
</dbReference>
<evidence type="ECO:0000313" key="2">
    <source>
        <dbReference type="EMBL" id="KGH47632.1"/>
    </source>
</evidence>
<dbReference type="EMBL" id="JPMX01000019">
    <property type="protein sequence ID" value="KGH47632.1"/>
    <property type="molecule type" value="Genomic_DNA"/>
</dbReference>
<comment type="caution">
    <text evidence="2">The sequence shown here is derived from an EMBL/GenBank/DDBJ whole genome shotgun (WGS) entry which is preliminary data.</text>
</comment>
<dbReference type="STRING" id="1522368.IN07_05820"/>
<keyword evidence="3" id="KW-1185">Reference proteome</keyword>
<dbReference type="OrthoDB" id="104542at2"/>
<dbReference type="Gene3D" id="2.40.10.10">
    <property type="entry name" value="Trypsin-like serine proteases"/>
    <property type="match status" value="1"/>
</dbReference>